<dbReference type="PROSITE" id="PS51379">
    <property type="entry name" value="4FE4S_FER_2"/>
    <property type="match status" value="2"/>
</dbReference>
<dbReference type="NCBIfam" id="TIGR02163">
    <property type="entry name" value="napH"/>
    <property type="match status" value="1"/>
</dbReference>
<evidence type="ECO:0000256" key="4">
    <source>
        <dbReference type="ARBA" id="ARBA00022737"/>
    </source>
</evidence>
<dbReference type="SUPFAM" id="SSF54862">
    <property type="entry name" value="4Fe-4S ferredoxins"/>
    <property type="match status" value="1"/>
</dbReference>
<dbReference type="EMBL" id="ADMG01000042">
    <property type="protein sequence ID" value="EKB30451.1"/>
    <property type="molecule type" value="Genomic_DNA"/>
</dbReference>
<evidence type="ECO:0000256" key="2">
    <source>
        <dbReference type="ARBA" id="ARBA00022485"/>
    </source>
</evidence>
<feature type="transmembrane region" description="Helical" evidence="8">
    <location>
        <begin position="161"/>
        <end position="183"/>
    </location>
</feature>
<keyword evidence="3" id="KW-0479">Metal-binding</keyword>
<dbReference type="PANTHER" id="PTHR30176:SF3">
    <property type="entry name" value="FERREDOXIN-TYPE PROTEIN NAPH"/>
    <property type="match status" value="1"/>
</dbReference>
<dbReference type="AlphaFoldDB" id="K1JJT0"/>
<feature type="domain" description="4Fe-4S ferredoxin-type" evidence="9">
    <location>
        <begin position="243"/>
        <end position="272"/>
    </location>
</feature>
<dbReference type="Gene3D" id="3.30.70.20">
    <property type="match status" value="1"/>
</dbReference>
<dbReference type="GO" id="GO:0005886">
    <property type="term" value="C:plasma membrane"/>
    <property type="evidence" value="ECO:0007669"/>
    <property type="project" value="TreeGrafter"/>
</dbReference>
<evidence type="ECO:0000256" key="7">
    <source>
        <dbReference type="ARBA" id="ARBA00023014"/>
    </source>
</evidence>
<keyword evidence="8" id="KW-1133">Transmembrane helix</keyword>
<protein>
    <submittedName>
        <fullName evidence="10">NapH/MauN family ferredoxin-type protein</fullName>
    </submittedName>
</protein>
<evidence type="ECO:0000313" key="10">
    <source>
        <dbReference type="EMBL" id="EKB30451.1"/>
    </source>
</evidence>
<keyword evidence="2" id="KW-0004">4Fe-4S</keyword>
<keyword evidence="1" id="KW-0813">Transport</keyword>
<feature type="transmembrane region" description="Helical" evidence="8">
    <location>
        <begin position="66"/>
        <end position="89"/>
    </location>
</feature>
<dbReference type="GO" id="GO:0051539">
    <property type="term" value="F:4 iron, 4 sulfur cluster binding"/>
    <property type="evidence" value="ECO:0007669"/>
    <property type="project" value="UniProtKB-KW"/>
</dbReference>
<proteinExistence type="predicted"/>
<keyword evidence="8" id="KW-0472">Membrane</keyword>
<evidence type="ECO:0000313" key="11">
    <source>
        <dbReference type="Proteomes" id="UP000005835"/>
    </source>
</evidence>
<evidence type="ECO:0000256" key="3">
    <source>
        <dbReference type="ARBA" id="ARBA00022723"/>
    </source>
</evidence>
<keyword evidence="7" id="KW-0411">Iron-sulfur</keyword>
<keyword evidence="4" id="KW-0677">Repeat</keyword>
<dbReference type="InterPro" id="IPR051684">
    <property type="entry name" value="Electron_Trans/Redox"/>
</dbReference>
<dbReference type="eggNOG" id="COG0348">
    <property type="taxonomic scope" value="Bacteria"/>
</dbReference>
<dbReference type="GO" id="GO:0046872">
    <property type="term" value="F:metal ion binding"/>
    <property type="evidence" value="ECO:0007669"/>
    <property type="project" value="UniProtKB-KW"/>
</dbReference>
<dbReference type="PROSITE" id="PS00198">
    <property type="entry name" value="4FE4S_FER_1"/>
    <property type="match status" value="1"/>
</dbReference>
<keyword evidence="11" id="KW-1185">Reference proteome</keyword>
<dbReference type="InterPro" id="IPR017900">
    <property type="entry name" value="4Fe4S_Fe_S_CS"/>
</dbReference>
<gene>
    <name evidence="10" type="ORF">HMPREF9465_01979</name>
</gene>
<dbReference type="OrthoDB" id="9784262at2"/>
<evidence type="ECO:0000256" key="8">
    <source>
        <dbReference type="SAM" id="Phobius"/>
    </source>
</evidence>
<evidence type="ECO:0000259" key="9">
    <source>
        <dbReference type="PROSITE" id="PS51379"/>
    </source>
</evidence>
<name>K1JJT0_9BURK</name>
<feature type="transmembrane region" description="Helical" evidence="8">
    <location>
        <begin position="130"/>
        <end position="149"/>
    </location>
</feature>
<evidence type="ECO:0000256" key="5">
    <source>
        <dbReference type="ARBA" id="ARBA00022982"/>
    </source>
</evidence>
<dbReference type="PATRIC" id="fig|742823.3.peg.1977"/>
<keyword evidence="6" id="KW-0408">Iron</keyword>
<accession>K1JJT0</accession>
<dbReference type="InterPro" id="IPR011886">
    <property type="entry name" value="NapH_MauN"/>
</dbReference>
<sequence length="291" mass="31203">MKRLYNMRWTLARRALQLAVLGLFAGTARLGWTLAGEPLLDGTLSASEVAGTIPLSDPLALLERLAAGHMPTLTAGLGALIVLVLYSLLGSRTFCGWICPMDMVADAAEWLRVRLELKADVVRISNKVRYGLLAAALILSAATGTAAFEAVSPQAWIWRDLVFGTGLAALSAASAVFALDLALMKHGWCGHLCPLGAFWSLVGRLTRSPVVRVSFDDAACNRCGDCLRACPEPHVIRFASLKETGRIPAGDCLNCGRCIEACGENALKFRIGPAPRIRTSSDTHQGENHHD</sequence>
<dbReference type="Proteomes" id="UP000005835">
    <property type="component" value="Unassembled WGS sequence"/>
</dbReference>
<dbReference type="Pfam" id="PF12801">
    <property type="entry name" value="Fer4_5"/>
    <property type="match status" value="2"/>
</dbReference>
<dbReference type="PANTHER" id="PTHR30176">
    <property type="entry name" value="FERREDOXIN-TYPE PROTEIN NAPH"/>
    <property type="match status" value="1"/>
</dbReference>
<dbReference type="HOGENOM" id="CLU_066585_1_0_4"/>
<dbReference type="STRING" id="742823.HMPREF9465_01979"/>
<comment type="caution">
    <text evidence="10">The sequence shown here is derived from an EMBL/GenBank/DDBJ whole genome shotgun (WGS) entry which is preliminary data.</text>
</comment>
<dbReference type="NCBIfam" id="NF007013">
    <property type="entry name" value="PRK09477.1"/>
    <property type="match status" value="1"/>
</dbReference>
<feature type="domain" description="4Fe-4S ferredoxin-type" evidence="9">
    <location>
        <begin position="211"/>
        <end position="241"/>
    </location>
</feature>
<dbReference type="InterPro" id="IPR017896">
    <property type="entry name" value="4Fe4S_Fe-S-bd"/>
</dbReference>
<organism evidence="10 11">
    <name type="scientific">Sutterella wadsworthensis 2_1_59BFAA</name>
    <dbReference type="NCBI Taxonomy" id="742823"/>
    <lineage>
        <taxon>Bacteria</taxon>
        <taxon>Pseudomonadati</taxon>
        <taxon>Pseudomonadota</taxon>
        <taxon>Betaproteobacteria</taxon>
        <taxon>Burkholderiales</taxon>
        <taxon>Sutterellaceae</taxon>
        <taxon>Sutterella</taxon>
    </lineage>
</organism>
<keyword evidence="5" id="KW-0249">Electron transport</keyword>
<reference evidence="10 11" key="1">
    <citation type="submission" date="2012-05" db="EMBL/GenBank/DDBJ databases">
        <title>The Genome Sequence of Sutterella wadsworthensis 2_1_59BFAA.</title>
        <authorList>
            <consortium name="The Broad Institute Genome Sequencing Platform"/>
            <person name="Earl A."/>
            <person name="Ward D."/>
            <person name="Feldgarden M."/>
            <person name="Gevers D."/>
            <person name="Daigneault M."/>
            <person name="Strauss J."/>
            <person name="Allen-Vercoe E."/>
            <person name="Walker B."/>
            <person name="Young S.K."/>
            <person name="Zeng Q."/>
            <person name="Gargeya S."/>
            <person name="Fitzgerald M."/>
            <person name="Haas B."/>
            <person name="Abouelleil A."/>
            <person name="Alvarado L."/>
            <person name="Arachchi H.M."/>
            <person name="Berlin A.M."/>
            <person name="Chapman S.B."/>
            <person name="Goldberg J."/>
            <person name="Griggs A."/>
            <person name="Gujja S."/>
            <person name="Hansen M."/>
            <person name="Howarth C."/>
            <person name="Imamovic A."/>
            <person name="Larimer J."/>
            <person name="McCowen C."/>
            <person name="Montmayeur A."/>
            <person name="Murphy C."/>
            <person name="Neiman D."/>
            <person name="Pearson M."/>
            <person name="Priest M."/>
            <person name="Roberts A."/>
            <person name="Saif S."/>
            <person name="Shea T."/>
            <person name="Sisk P."/>
            <person name="Sykes S."/>
            <person name="Wortman J."/>
            <person name="Nusbaum C."/>
            <person name="Birren B."/>
        </authorList>
    </citation>
    <scope>NUCLEOTIDE SEQUENCE [LARGE SCALE GENOMIC DNA]</scope>
    <source>
        <strain evidence="10 11">2_1_59BFAA</strain>
    </source>
</reference>
<dbReference type="RefSeq" id="WP_005436633.1">
    <property type="nucleotide sequence ID" value="NZ_JH815519.1"/>
</dbReference>
<keyword evidence="8" id="KW-0812">Transmembrane</keyword>
<evidence type="ECO:0000256" key="1">
    <source>
        <dbReference type="ARBA" id="ARBA00022448"/>
    </source>
</evidence>
<evidence type="ECO:0000256" key="6">
    <source>
        <dbReference type="ARBA" id="ARBA00023004"/>
    </source>
</evidence>
<dbReference type="Pfam" id="PF13237">
    <property type="entry name" value="Fer4_10"/>
    <property type="match status" value="1"/>
</dbReference>